<dbReference type="PANTHER" id="PTHR40448:SF1">
    <property type="entry name" value="TWO-COMPONENT SENSOR HISTIDINE KINASE"/>
    <property type="match status" value="1"/>
</dbReference>
<dbReference type="Pfam" id="PF14501">
    <property type="entry name" value="HATPase_c_5"/>
    <property type="match status" value="1"/>
</dbReference>
<proteinExistence type="predicted"/>
<dbReference type="EMBL" id="FNPG01000036">
    <property type="protein sequence ID" value="SDY78032.1"/>
    <property type="molecule type" value="Genomic_DNA"/>
</dbReference>
<dbReference type="STRING" id="1122142.SAMN02910414_02366"/>
<dbReference type="SUPFAM" id="SSF55874">
    <property type="entry name" value="ATPase domain of HSP90 chaperone/DNA topoisomerase II/histidine kinase"/>
    <property type="match status" value="1"/>
</dbReference>
<dbReference type="PANTHER" id="PTHR40448">
    <property type="entry name" value="TWO-COMPONENT SENSOR HISTIDINE KINASE"/>
    <property type="match status" value="1"/>
</dbReference>
<protein>
    <submittedName>
        <fullName evidence="2">GHKL domain-containing protein</fullName>
    </submittedName>
</protein>
<dbReference type="InterPro" id="IPR032834">
    <property type="entry name" value="NatK-like_C"/>
</dbReference>
<gene>
    <name evidence="2" type="ORF">SAMN02910414_02366</name>
</gene>
<evidence type="ECO:0000259" key="1">
    <source>
        <dbReference type="Pfam" id="PF14501"/>
    </source>
</evidence>
<reference evidence="2 3" key="1">
    <citation type="submission" date="2016-10" db="EMBL/GenBank/DDBJ databases">
        <authorList>
            <person name="de Groot N.N."/>
        </authorList>
    </citation>
    <scope>NUCLEOTIDE SEQUENCE [LARGE SCALE GENOMIC DNA]</scope>
    <source>
        <strain evidence="2 3">DSM 14045</strain>
    </source>
</reference>
<dbReference type="InterPro" id="IPR036890">
    <property type="entry name" value="HATPase_C_sf"/>
</dbReference>
<dbReference type="Gene3D" id="3.30.565.10">
    <property type="entry name" value="Histidine kinase-like ATPase, C-terminal domain"/>
    <property type="match status" value="1"/>
</dbReference>
<keyword evidence="3" id="KW-1185">Reference proteome</keyword>
<sequence>MYNALKESFEKQKSESHEFKNHIMFIRSLVENGEYESLKEYVRDVSNQEQGVVNIIDTNHVIINAVINTKYQEAISKHIVFVFRINDLSNIRVTDKDIVVLLSNLLNNAIEACEKCEKERVIKFKFMREESGIILSVKNTFCQPVIRQGDDFLTSKDYERSSHGVGIRNVIKVVNKYGGTYVINDSNKEFYCIKLYLFMYKKY</sequence>
<organism evidence="2 3">
    <name type="scientific">Lachnobacterium bovis DSM 14045</name>
    <dbReference type="NCBI Taxonomy" id="1122142"/>
    <lineage>
        <taxon>Bacteria</taxon>
        <taxon>Bacillati</taxon>
        <taxon>Bacillota</taxon>
        <taxon>Clostridia</taxon>
        <taxon>Lachnospirales</taxon>
        <taxon>Lachnospiraceae</taxon>
        <taxon>Lachnobacterium</taxon>
    </lineage>
</organism>
<dbReference type="AlphaFoldDB" id="A0A1H3MMS6"/>
<feature type="domain" description="Sensor histidine kinase NatK-like C-terminal" evidence="1">
    <location>
        <begin position="97"/>
        <end position="191"/>
    </location>
</feature>
<dbReference type="CDD" id="cd16935">
    <property type="entry name" value="HATPase_AgrC-ComD-like"/>
    <property type="match status" value="1"/>
</dbReference>
<dbReference type="GO" id="GO:0042802">
    <property type="term" value="F:identical protein binding"/>
    <property type="evidence" value="ECO:0007669"/>
    <property type="project" value="TreeGrafter"/>
</dbReference>
<name>A0A1H3MMS6_9FIRM</name>
<evidence type="ECO:0000313" key="3">
    <source>
        <dbReference type="Proteomes" id="UP000183918"/>
    </source>
</evidence>
<accession>A0A1H3MMS6</accession>
<evidence type="ECO:0000313" key="2">
    <source>
        <dbReference type="EMBL" id="SDY78032.1"/>
    </source>
</evidence>
<dbReference type="Proteomes" id="UP000183918">
    <property type="component" value="Unassembled WGS sequence"/>
</dbReference>